<proteinExistence type="predicted"/>
<protein>
    <recommendedName>
        <fullName evidence="4">Superoxide dismutase copper/zinc binding domain-containing protein</fullName>
    </recommendedName>
</protein>
<dbReference type="InterPro" id="IPR036423">
    <property type="entry name" value="SOD-like_Cu/Zn_dom_sf"/>
</dbReference>
<feature type="compositionally biased region" description="Low complexity" evidence="1">
    <location>
        <begin position="250"/>
        <end position="259"/>
    </location>
</feature>
<dbReference type="EMBL" id="CAOQHR010000004">
    <property type="protein sequence ID" value="CAI6332958.1"/>
    <property type="molecule type" value="Genomic_DNA"/>
</dbReference>
<evidence type="ECO:0000256" key="1">
    <source>
        <dbReference type="SAM" id="MobiDB-lite"/>
    </source>
</evidence>
<feature type="region of interest" description="Disordered" evidence="1">
    <location>
        <begin position="220"/>
        <end position="259"/>
    </location>
</feature>
<dbReference type="GO" id="GO:0046872">
    <property type="term" value="F:metal ion binding"/>
    <property type="evidence" value="ECO:0007669"/>
    <property type="project" value="InterPro"/>
</dbReference>
<dbReference type="AlphaFoldDB" id="A0A9W4XIK0"/>
<evidence type="ECO:0000313" key="2">
    <source>
        <dbReference type="EMBL" id="CAI6332958.1"/>
    </source>
</evidence>
<evidence type="ECO:0000313" key="3">
    <source>
        <dbReference type="Proteomes" id="UP001152607"/>
    </source>
</evidence>
<dbReference type="Proteomes" id="UP001152607">
    <property type="component" value="Unassembled WGS sequence"/>
</dbReference>
<evidence type="ECO:0008006" key="4">
    <source>
        <dbReference type="Google" id="ProtNLM"/>
    </source>
</evidence>
<comment type="caution">
    <text evidence="2">The sequence shown here is derived from an EMBL/GenBank/DDBJ whole genome shotgun (WGS) entry which is preliminary data.</text>
</comment>
<feature type="compositionally biased region" description="Low complexity" evidence="1">
    <location>
        <begin position="220"/>
        <end position="240"/>
    </location>
</feature>
<dbReference type="GO" id="GO:0006801">
    <property type="term" value="P:superoxide metabolic process"/>
    <property type="evidence" value="ECO:0007669"/>
    <property type="project" value="InterPro"/>
</dbReference>
<sequence>METSSLHHSHSPPIPSFIPSTTQTRTLVLRLLRTFFNTMHATTLASTLAMAALVTAQTPTPKPSPPGIKYNATVEPVGGSNIHGYATLTSSEKGAVGISFRFENVNKDNGGPFPYRIHENSDCANPGPVYDPYKVGKGDENKAPLGDIGGSKLMQINVPDKINSNGFPLEALSLDPNNDKDFVGNRAFVITNGKEEKVACGVFKCTAGCNLVSGMNDTTTTSPGGANGTSGTNGTVNGPNGPKGPGAPGSGPATSPNSGTQLVASAGAFMVAFAAFLL</sequence>
<dbReference type="OrthoDB" id="159229at2759"/>
<dbReference type="SUPFAM" id="SSF49329">
    <property type="entry name" value="Cu,Zn superoxide dismutase-like"/>
    <property type="match status" value="1"/>
</dbReference>
<organism evidence="2 3">
    <name type="scientific">Periconia digitata</name>
    <dbReference type="NCBI Taxonomy" id="1303443"/>
    <lineage>
        <taxon>Eukaryota</taxon>
        <taxon>Fungi</taxon>
        <taxon>Dikarya</taxon>
        <taxon>Ascomycota</taxon>
        <taxon>Pezizomycotina</taxon>
        <taxon>Dothideomycetes</taxon>
        <taxon>Pleosporomycetidae</taxon>
        <taxon>Pleosporales</taxon>
        <taxon>Massarineae</taxon>
        <taxon>Periconiaceae</taxon>
        <taxon>Periconia</taxon>
    </lineage>
</organism>
<dbReference type="Gene3D" id="2.60.40.200">
    <property type="entry name" value="Superoxide dismutase, copper/zinc binding domain"/>
    <property type="match status" value="1"/>
</dbReference>
<accession>A0A9W4XIK0</accession>
<keyword evidence="3" id="KW-1185">Reference proteome</keyword>
<gene>
    <name evidence="2" type="ORF">PDIGIT_LOCUS5991</name>
</gene>
<reference evidence="2" key="1">
    <citation type="submission" date="2023-01" db="EMBL/GenBank/DDBJ databases">
        <authorList>
            <person name="Van Ghelder C."/>
            <person name="Rancurel C."/>
        </authorList>
    </citation>
    <scope>NUCLEOTIDE SEQUENCE</scope>
    <source>
        <strain evidence="2">CNCM I-4278</strain>
    </source>
</reference>
<name>A0A9W4XIK0_9PLEO</name>